<protein>
    <submittedName>
        <fullName evidence="1">Uncharacterized protein</fullName>
    </submittedName>
</protein>
<evidence type="ECO:0000313" key="1">
    <source>
        <dbReference type="EMBL" id="MRY12797.1"/>
    </source>
</evidence>
<proteinExistence type="predicted"/>
<organism evidence="1">
    <name type="scientific">Parabacteroides goldsteinii</name>
    <dbReference type="NCBI Taxonomy" id="328812"/>
    <lineage>
        <taxon>Bacteria</taxon>
        <taxon>Pseudomonadati</taxon>
        <taxon>Bacteroidota</taxon>
        <taxon>Bacteroidia</taxon>
        <taxon>Bacteroidales</taxon>
        <taxon>Tannerellaceae</taxon>
        <taxon>Parabacteroides</taxon>
    </lineage>
</organism>
<name>A0A6G1ZFT0_9BACT</name>
<gene>
    <name evidence="1" type="ORF">GKE01_15130</name>
</gene>
<accession>A0A6G1ZFT0</accession>
<dbReference type="RefSeq" id="WP_007654410.1">
    <property type="nucleotide sequence ID" value="NZ_CAJSYT010000001.1"/>
</dbReference>
<sequence length="130" mass="15176">MIKEIINQWEDRKEVLRNYFRTTPQSEYGEYIDIVKAIFRYVIEGYNIDKITVVDDGDWQGTQLFLIPLKTYQPCASEYLITHTYYGSCSGCDTLLGIRDFGHGLPSEAQVKEYMTLALHLVQKLQRIQD</sequence>
<dbReference type="AlphaFoldDB" id="A0A6G1ZFT0"/>
<dbReference type="EMBL" id="WKLP01000022">
    <property type="protein sequence ID" value="MRY12797.1"/>
    <property type="molecule type" value="Genomic_DNA"/>
</dbReference>
<reference evidence="1" key="1">
    <citation type="journal article" date="2019" name="Nat. Med.">
        <title>A library of human gut bacterial isolates paired with longitudinal multiomics data enables mechanistic microbiome research.</title>
        <authorList>
            <person name="Poyet M."/>
            <person name="Groussin M."/>
            <person name="Gibbons S.M."/>
            <person name="Avila-Pacheco J."/>
            <person name="Jiang X."/>
            <person name="Kearney S.M."/>
            <person name="Perrotta A.R."/>
            <person name="Berdy B."/>
            <person name="Zhao S."/>
            <person name="Lieberman T.D."/>
            <person name="Swanson P.K."/>
            <person name="Smith M."/>
            <person name="Roesemann S."/>
            <person name="Alexander J.E."/>
            <person name="Rich S.A."/>
            <person name="Livny J."/>
            <person name="Vlamakis H."/>
            <person name="Clish C."/>
            <person name="Bullock K."/>
            <person name="Deik A."/>
            <person name="Scott J."/>
            <person name="Pierce K.A."/>
            <person name="Xavier R.J."/>
            <person name="Alm E.J."/>
        </authorList>
    </citation>
    <scope>NUCLEOTIDE SEQUENCE</scope>
    <source>
        <strain evidence="1">BIOML-A4</strain>
    </source>
</reference>
<comment type="caution">
    <text evidence="1">The sequence shown here is derived from an EMBL/GenBank/DDBJ whole genome shotgun (WGS) entry which is preliminary data.</text>
</comment>